<evidence type="ECO:0000256" key="1">
    <source>
        <dbReference type="ARBA" id="ARBA00023015"/>
    </source>
</evidence>
<dbReference type="InterPro" id="IPR036388">
    <property type="entry name" value="WH-like_DNA-bd_sf"/>
</dbReference>
<evidence type="ECO:0000256" key="3">
    <source>
        <dbReference type="ARBA" id="ARBA00023163"/>
    </source>
</evidence>
<dbReference type="PRINTS" id="PR00778">
    <property type="entry name" value="HTHARSR"/>
</dbReference>
<dbReference type="InterPro" id="IPR001845">
    <property type="entry name" value="HTH_ArsR_DNA-bd_dom"/>
</dbReference>
<proteinExistence type="predicted"/>
<dbReference type="Proteomes" id="UP000248724">
    <property type="component" value="Unassembled WGS sequence"/>
</dbReference>
<dbReference type="NCBIfam" id="NF033788">
    <property type="entry name" value="HTH_metalloreg"/>
    <property type="match status" value="1"/>
</dbReference>
<dbReference type="AlphaFoldDB" id="A0A2W5Z0V1"/>
<dbReference type="InterPro" id="IPR036390">
    <property type="entry name" value="WH_DNA-bd_sf"/>
</dbReference>
<dbReference type="GO" id="GO:0003677">
    <property type="term" value="F:DNA binding"/>
    <property type="evidence" value="ECO:0007669"/>
    <property type="project" value="UniProtKB-KW"/>
</dbReference>
<sequence length="100" mass="10876">AETMQALATPSRVRILACLREAPAAVSDLAEAVEMEFSAVSHQLRMLRNLGLVVGERVGRQVIYALHDDHVAALLDEAVSHTEHHRLGHSDPVGGRRPVP</sequence>
<comment type="caution">
    <text evidence="5">The sequence shown here is derived from an EMBL/GenBank/DDBJ whole genome shotgun (WGS) entry which is preliminary data.</text>
</comment>
<protein>
    <submittedName>
        <fullName evidence="5">Transcriptional regulator</fullName>
    </submittedName>
</protein>
<reference evidence="5 6" key="1">
    <citation type="journal article" date="2017" name="Nature">
        <title>Atmospheric trace gases support primary production in Antarctic desert surface soil.</title>
        <authorList>
            <person name="Ji M."/>
            <person name="Greening C."/>
            <person name="Vanwonterghem I."/>
            <person name="Carere C.R."/>
            <person name="Bay S.K."/>
            <person name="Steen J.A."/>
            <person name="Montgomery K."/>
            <person name="Lines T."/>
            <person name="Beardall J."/>
            <person name="van Dorst J."/>
            <person name="Snape I."/>
            <person name="Stott M.B."/>
            <person name="Hugenholtz P."/>
            <person name="Ferrari B.C."/>
        </authorList>
    </citation>
    <scope>NUCLEOTIDE SEQUENCE [LARGE SCALE GENOMIC DNA]</scope>
    <source>
        <strain evidence="5">RRmetagenome_bin12</strain>
    </source>
</reference>
<keyword evidence="3" id="KW-0804">Transcription</keyword>
<dbReference type="InterPro" id="IPR051011">
    <property type="entry name" value="Metal_resp_trans_reg"/>
</dbReference>
<dbReference type="PANTHER" id="PTHR43132:SF6">
    <property type="entry name" value="HTH-TYPE TRANSCRIPTIONAL REPRESSOR CZRA"/>
    <property type="match status" value="1"/>
</dbReference>
<keyword evidence="2" id="KW-0238">DNA-binding</keyword>
<accession>A0A2W5Z0V1</accession>
<name>A0A2W5Z0V1_9BACT</name>
<evidence type="ECO:0000256" key="2">
    <source>
        <dbReference type="ARBA" id="ARBA00023125"/>
    </source>
</evidence>
<feature type="domain" description="HTH arsR-type" evidence="4">
    <location>
        <begin position="1"/>
        <end position="86"/>
    </location>
</feature>
<dbReference type="PANTHER" id="PTHR43132">
    <property type="entry name" value="ARSENICAL RESISTANCE OPERON REPRESSOR ARSR-RELATED"/>
    <property type="match status" value="1"/>
</dbReference>
<dbReference type="SMART" id="SM00418">
    <property type="entry name" value="HTH_ARSR"/>
    <property type="match status" value="1"/>
</dbReference>
<dbReference type="GO" id="GO:0003700">
    <property type="term" value="F:DNA-binding transcription factor activity"/>
    <property type="evidence" value="ECO:0007669"/>
    <property type="project" value="InterPro"/>
</dbReference>
<keyword evidence="1" id="KW-0805">Transcription regulation</keyword>
<feature type="non-terminal residue" evidence="5">
    <location>
        <position position="1"/>
    </location>
</feature>
<dbReference type="Pfam" id="PF01022">
    <property type="entry name" value="HTH_5"/>
    <property type="match status" value="1"/>
</dbReference>
<dbReference type="PROSITE" id="PS50987">
    <property type="entry name" value="HTH_ARSR_2"/>
    <property type="match status" value="1"/>
</dbReference>
<evidence type="ECO:0000313" key="5">
    <source>
        <dbReference type="EMBL" id="PZR78812.1"/>
    </source>
</evidence>
<dbReference type="EMBL" id="QHBU01000240">
    <property type="protein sequence ID" value="PZR78812.1"/>
    <property type="molecule type" value="Genomic_DNA"/>
</dbReference>
<organism evidence="5 6">
    <name type="scientific">Candidatus Aeolococcus gillhamiae</name>
    <dbReference type="NCBI Taxonomy" id="3127015"/>
    <lineage>
        <taxon>Bacteria</taxon>
        <taxon>Bacillati</taxon>
        <taxon>Candidatus Dormiibacterota</taxon>
        <taxon>Candidatus Dormibacteria</taxon>
        <taxon>Candidatus Aeolococcales</taxon>
        <taxon>Candidatus Aeolococcaceae</taxon>
        <taxon>Candidatus Aeolococcus</taxon>
    </lineage>
</organism>
<dbReference type="InterPro" id="IPR011991">
    <property type="entry name" value="ArsR-like_HTH"/>
</dbReference>
<gene>
    <name evidence="5" type="ORF">DLM65_12060</name>
</gene>
<dbReference type="SUPFAM" id="SSF46785">
    <property type="entry name" value="Winged helix' DNA-binding domain"/>
    <property type="match status" value="1"/>
</dbReference>
<dbReference type="CDD" id="cd00090">
    <property type="entry name" value="HTH_ARSR"/>
    <property type="match status" value="1"/>
</dbReference>
<dbReference type="Gene3D" id="1.10.10.10">
    <property type="entry name" value="Winged helix-like DNA-binding domain superfamily/Winged helix DNA-binding domain"/>
    <property type="match status" value="1"/>
</dbReference>
<evidence type="ECO:0000313" key="6">
    <source>
        <dbReference type="Proteomes" id="UP000248724"/>
    </source>
</evidence>
<evidence type="ECO:0000259" key="4">
    <source>
        <dbReference type="PROSITE" id="PS50987"/>
    </source>
</evidence>